<comment type="caution">
    <text evidence="2">The sequence shown here is derived from an EMBL/GenBank/DDBJ whole genome shotgun (WGS) entry which is preliminary data.</text>
</comment>
<dbReference type="AlphaFoldDB" id="A0AAN9UV73"/>
<accession>A0AAN9UV73</accession>
<proteinExistence type="predicted"/>
<keyword evidence="1" id="KW-0812">Transmembrane</keyword>
<reference evidence="2 3" key="1">
    <citation type="submission" date="2024-02" db="EMBL/GenBank/DDBJ databases">
        <title>De novo assembly and annotation of 12 fungi associated with fruit tree decline syndrome in Ontario, Canada.</title>
        <authorList>
            <person name="Sulman M."/>
            <person name="Ellouze W."/>
            <person name="Ilyukhin E."/>
        </authorList>
    </citation>
    <scope>NUCLEOTIDE SEQUENCE [LARGE SCALE GENOMIC DNA]</scope>
    <source>
        <strain evidence="2 3">M11/M66-122</strain>
    </source>
</reference>
<gene>
    <name evidence="2" type="ORF">SLS62_001973</name>
</gene>
<keyword evidence="1" id="KW-0472">Membrane</keyword>
<name>A0AAN9UV73_9PEZI</name>
<evidence type="ECO:0000313" key="2">
    <source>
        <dbReference type="EMBL" id="KAK7756030.1"/>
    </source>
</evidence>
<sequence>MMSSISAYVQADLPPLGTLIDTFWGPKLAGQQPYNGQTPDSVNLSAYLEYYSLQWHAIATYSGGRYVTVRKYSDIVDIVKLLRQGEPKESILQNLEAGQATNTATPEAYENSVNLAARLLTMLQIGIVKYQAVSRHCLLWEGGSLADFIKTRFDQPQVLSYQHMKLPKGFNAWSMNVIGGLRIQFTENLDDHLLLIDDDTKVLIFHHASFLECQYESLLPDGLAEETLRTLALIFPQSVFKGSSRWGRERQWFNRLAADFGHSRVDPRLIMCGNLSTENRQLEHFKYWRDRLVILKQAYDDATPRTLFQWWHDRRNGERWYTFWVAVLVLFLTTTLGFVQCAESALQVYKAYYPS</sequence>
<dbReference type="Proteomes" id="UP001320420">
    <property type="component" value="Unassembled WGS sequence"/>
</dbReference>
<protein>
    <submittedName>
        <fullName evidence="2">Uncharacterized protein</fullName>
    </submittedName>
</protein>
<evidence type="ECO:0000256" key="1">
    <source>
        <dbReference type="SAM" id="Phobius"/>
    </source>
</evidence>
<keyword evidence="3" id="KW-1185">Reference proteome</keyword>
<evidence type="ECO:0000313" key="3">
    <source>
        <dbReference type="Proteomes" id="UP001320420"/>
    </source>
</evidence>
<organism evidence="2 3">
    <name type="scientific">Diatrype stigma</name>
    <dbReference type="NCBI Taxonomy" id="117547"/>
    <lineage>
        <taxon>Eukaryota</taxon>
        <taxon>Fungi</taxon>
        <taxon>Dikarya</taxon>
        <taxon>Ascomycota</taxon>
        <taxon>Pezizomycotina</taxon>
        <taxon>Sordariomycetes</taxon>
        <taxon>Xylariomycetidae</taxon>
        <taxon>Xylariales</taxon>
        <taxon>Diatrypaceae</taxon>
        <taxon>Diatrype</taxon>
    </lineage>
</organism>
<dbReference type="EMBL" id="JAKJXP020000009">
    <property type="protein sequence ID" value="KAK7756030.1"/>
    <property type="molecule type" value="Genomic_DNA"/>
</dbReference>
<feature type="transmembrane region" description="Helical" evidence="1">
    <location>
        <begin position="320"/>
        <end position="339"/>
    </location>
</feature>
<keyword evidence="1" id="KW-1133">Transmembrane helix</keyword>